<dbReference type="InterPro" id="IPR018712">
    <property type="entry name" value="Tle1-like_cat"/>
</dbReference>
<dbReference type="Proteomes" id="UP000295443">
    <property type="component" value="Unassembled WGS sequence"/>
</dbReference>
<keyword evidence="3" id="KW-1185">Reference proteome</keyword>
<gene>
    <name evidence="2" type="ORF">EZJ19_15045</name>
</gene>
<dbReference type="Pfam" id="PF09994">
    <property type="entry name" value="T6SS_Tle1-like_cat"/>
    <property type="match status" value="1"/>
</dbReference>
<proteinExistence type="predicted"/>
<dbReference type="OrthoDB" id="4378831at2"/>
<accession>A0A4R1B2C6</accession>
<dbReference type="PANTHER" id="PTHR33840">
    <property type="match status" value="1"/>
</dbReference>
<dbReference type="AlphaFoldDB" id="A0A4R1B2C6"/>
<name>A0A4R1B2C6_9PROT</name>
<evidence type="ECO:0000313" key="2">
    <source>
        <dbReference type="EMBL" id="TCJ11590.1"/>
    </source>
</evidence>
<dbReference type="EMBL" id="SJZB01000052">
    <property type="protein sequence ID" value="TCJ11590.1"/>
    <property type="molecule type" value="Genomic_DNA"/>
</dbReference>
<dbReference type="PANTHER" id="PTHR33840:SF1">
    <property type="entry name" value="TLE1 PHOSPHOLIPASE DOMAIN-CONTAINING PROTEIN"/>
    <property type="match status" value="1"/>
</dbReference>
<organism evidence="2 3">
    <name type="scientific">Parasulfuritortus cantonensis</name>
    <dbReference type="NCBI Taxonomy" id="2528202"/>
    <lineage>
        <taxon>Bacteria</taxon>
        <taxon>Pseudomonadati</taxon>
        <taxon>Pseudomonadota</taxon>
        <taxon>Betaproteobacteria</taxon>
        <taxon>Nitrosomonadales</taxon>
        <taxon>Thiobacillaceae</taxon>
        <taxon>Parasulfuritortus</taxon>
    </lineage>
</organism>
<dbReference type="InterPro" id="IPR029058">
    <property type="entry name" value="AB_hydrolase_fold"/>
</dbReference>
<dbReference type="SUPFAM" id="SSF53474">
    <property type="entry name" value="alpha/beta-Hydrolases"/>
    <property type="match status" value="1"/>
</dbReference>
<dbReference type="RefSeq" id="WP_131449032.1">
    <property type="nucleotide sequence ID" value="NZ_SJZB01000052.1"/>
</dbReference>
<sequence>MRRLAMCFDGTWNDVKDQTNVSRIHAAIEAIPEQPGARPAQLKYYDEGVGTHFGSKISGGMLGNGLTENIREGYAWLIRNWRDEDRLYLFGFSRGAFTARSLAGMIGKCGIVEEDDPSLPTRERKARSLAAAARVTELYKRANLAGGDPMTELAGRTRVIRIHFIGVWDTVGALGVPLLNLSYAEKFHDTKLGDKVDNAYHALAIDEHRADYQATLWTEIPDRARQKVEQRWFPGAHANVGGGYQDDLLPEPPLAWIAGKARDCGLEISDELIHLDGTEYRSPVVDSFAQFGFGLYRAIKGFQPYLRPIGETVAETVDDTALKKWAAEFDYRPVNLAHATTAVALPGVGISRGSLTGHP</sequence>
<feature type="domain" description="T6SS Phospholipase effector Tle1-like catalytic" evidence="1">
    <location>
        <begin position="2"/>
        <end position="258"/>
    </location>
</feature>
<comment type="caution">
    <text evidence="2">The sequence shown here is derived from an EMBL/GenBank/DDBJ whole genome shotgun (WGS) entry which is preliminary data.</text>
</comment>
<evidence type="ECO:0000313" key="3">
    <source>
        <dbReference type="Proteomes" id="UP000295443"/>
    </source>
</evidence>
<protein>
    <submittedName>
        <fullName evidence="2">DUF2235 domain-containing protein</fullName>
    </submittedName>
</protein>
<reference evidence="2 3" key="1">
    <citation type="submission" date="2019-03" db="EMBL/GenBank/DDBJ databases">
        <title>Genome sequence of Thiobacillaceae bacterium LSR1, a sulfur-oxidizing bacterium isolated from freshwater sediment.</title>
        <authorList>
            <person name="Li S."/>
        </authorList>
    </citation>
    <scope>NUCLEOTIDE SEQUENCE [LARGE SCALE GENOMIC DNA]</scope>
    <source>
        <strain evidence="2 3">LSR1</strain>
    </source>
</reference>
<evidence type="ECO:0000259" key="1">
    <source>
        <dbReference type="Pfam" id="PF09994"/>
    </source>
</evidence>